<dbReference type="EMBL" id="QMFZ01000003">
    <property type="protein sequence ID" value="RBB41751.1"/>
    <property type="molecule type" value="Genomic_DNA"/>
</dbReference>
<reference evidence="1 2" key="1">
    <citation type="submission" date="2018-06" db="EMBL/GenBank/DDBJ databases">
        <title>Draft genome sequence of Burkholderia reimsis strain BE51 isolated from a French agricultural soil.</title>
        <authorList>
            <person name="Esmaeel Q."/>
        </authorList>
    </citation>
    <scope>NUCLEOTIDE SEQUENCE [LARGE SCALE GENOMIC DNA]</scope>
    <source>
        <strain evidence="1 2">BE51</strain>
    </source>
</reference>
<evidence type="ECO:0000313" key="1">
    <source>
        <dbReference type="EMBL" id="RBB41751.1"/>
    </source>
</evidence>
<sequence>MPEAAVAYALSAAGWDLDTAAYYWPSSWAQRSFKPTTPRRDLVKAAALILAEIERADRAAGGIA</sequence>
<accession>A0A365R088</accession>
<proteinExistence type="predicted"/>
<organism evidence="1 2">
    <name type="scientific">Burkholderia reimsis</name>
    <dbReference type="NCBI Taxonomy" id="2234132"/>
    <lineage>
        <taxon>Bacteria</taxon>
        <taxon>Pseudomonadati</taxon>
        <taxon>Pseudomonadota</taxon>
        <taxon>Betaproteobacteria</taxon>
        <taxon>Burkholderiales</taxon>
        <taxon>Burkholderiaceae</taxon>
        <taxon>Burkholderia</taxon>
    </lineage>
</organism>
<comment type="caution">
    <text evidence="1">The sequence shown here is derived from an EMBL/GenBank/DDBJ whole genome shotgun (WGS) entry which is preliminary data.</text>
</comment>
<keyword evidence="2" id="KW-1185">Reference proteome</keyword>
<name>A0A365R088_9BURK</name>
<evidence type="ECO:0000313" key="2">
    <source>
        <dbReference type="Proteomes" id="UP000252458"/>
    </source>
</evidence>
<dbReference type="Proteomes" id="UP000252458">
    <property type="component" value="Unassembled WGS sequence"/>
</dbReference>
<gene>
    <name evidence="1" type="ORF">DPV79_05200</name>
</gene>
<protein>
    <submittedName>
        <fullName evidence="1">Uncharacterized protein</fullName>
    </submittedName>
</protein>
<dbReference type="AlphaFoldDB" id="A0A365R088"/>